<proteinExistence type="predicted"/>
<reference evidence="1" key="1">
    <citation type="submission" date="2017-04" db="EMBL/GenBank/DDBJ databases">
        <authorList>
            <person name="Afonso C.L."/>
            <person name="Miller P.J."/>
            <person name="Scott M.A."/>
            <person name="Spackman E."/>
            <person name="Goraichik I."/>
            <person name="Dimitrov K.M."/>
            <person name="Suarez D.L."/>
            <person name="Swayne D.E."/>
        </authorList>
    </citation>
    <scope>NUCLEOTIDE SEQUENCE</scope>
    <source>
        <strain evidence="1">NZ3</strain>
    </source>
</reference>
<comment type="caution">
    <text evidence="1">The sequence shown here is derived from an EMBL/GenBank/DDBJ whole genome shotgun (WGS) entry which is preliminary data.</text>
</comment>
<protein>
    <recommendedName>
        <fullName evidence="3">DUF424 domain-containing protein</fullName>
    </recommendedName>
</protein>
<dbReference type="AlphaFoldDB" id="A0A2R7Y6V1"/>
<sequence length="109" mass="11980">MIHLTEDLVYVKVHKTEEDESGFGSVVAVCDKDLLGRTFRENEVILTINAEFFEGFLTTLDEALEYIRRAAIAVLVGEKAVSKAVSEGLVHPEAVLTVEGIPHAQIVKV</sequence>
<evidence type="ECO:0008006" key="3">
    <source>
        <dbReference type="Google" id="ProtNLM"/>
    </source>
</evidence>
<accession>A0A2R7Y6V1</accession>
<organism evidence="1 2">
    <name type="scientific">Zestosphaera tikiterensis</name>
    <dbReference type="NCBI Taxonomy" id="1973259"/>
    <lineage>
        <taxon>Archaea</taxon>
        <taxon>Thermoproteota</taxon>
        <taxon>Thermoprotei</taxon>
        <taxon>Desulfurococcales</taxon>
        <taxon>Desulfurococcaceae</taxon>
        <taxon>Zestosphaera</taxon>
    </lineage>
</organism>
<dbReference type="Gene3D" id="3.30.1860.10">
    <property type="entry name" value="uncharacterized conserved protein from methanopyrus kandleri domain like"/>
    <property type="match status" value="1"/>
</dbReference>
<dbReference type="Proteomes" id="UP000244093">
    <property type="component" value="Unassembled WGS sequence"/>
</dbReference>
<reference evidence="1" key="2">
    <citation type="journal article" date="2018" name="Syst. Appl. Microbiol.">
        <title>A new symbiotic nanoarchaeote (Candidatus Nanoclepta minutus) and its host (Zestosphaera tikiterensis gen. nov., sp. nov.) from a New Zealand hot spring.</title>
        <authorList>
            <person name="St John E."/>
            <person name="Liu Y."/>
            <person name="Podar M."/>
            <person name="Stott M.B."/>
            <person name="Meneghin J."/>
            <person name="Chen Z."/>
            <person name="Lagutin K."/>
            <person name="Mitchell K."/>
            <person name="Reysenbach A.L."/>
        </authorList>
    </citation>
    <scope>NUCLEOTIDE SEQUENCE [LARGE SCALE GENOMIC DNA]</scope>
    <source>
        <strain evidence="1">NZ3</strain>
    </source>
</reference>
<dbReference type="Pfam" id="PF04242">
    <property type="entry name" value="DUF424"/>
    <property type="match status" value="1"/>
</dbReference>
<evidence type="ECO:0000313" key="1">
    <source>
        <dbReference type="EMBL" id="PUA33265.1"/>
    </source>
</evidence>
<dbReference type="EMBL" id="NBVN01000002">
    <property type="protein sequence ID" value="PUA33265.1"/>
    <property type="molecule type" value="Genomic_DNA"/>
</dbReference>
<name>A0A2R7Y6V1_9CREN</name>
<dbReference type="InterPro" id="IPR007355">
    <property type="entry name" value="DUF424"/>
</dbReference>
<evidence type="ECO:0000313" key="2">
    <source>
        <dbReference type="Proteomes" id="UP000244093"/>
    </source>
</evidence>
<gene>
    <name evidence="1" type="ORF">B7O98_02185</name>
</gene>